<dbReference type="InterPro" id="IPR040523">
    <property type="entry name" value="AsnC_trans_reg2"/>
</dbReference>
<sequence>MLDFELLMTVQYSMPISATPLEDLADEIGRSYEEVERKLKEYKASGILKRYGANMNYRAFPNYRQSSLIGFKISEEKAKKINELGERVKHNFLRDSDFNVWFTLKGRDIEEIRKIAAKLAEELGAEDYVFLPTKRVYKMDVKYHLYKGISWSYGLEPEKVASLEELGLDESIKILENLPISRRPFRELGMDEEGTVDLIRELIKKGVVRDFSGVLSERGIGFKYNGMNVLKTRNPEAVARDLLSFPEITHLVERITDEKWNYPIYFMVHAVDREKIEAVARRALEISGVEELKIIYSRANLKP</sequence>
<comment type="caution">
    <text evidence="2">The sequence shown here is derived from an EMBL/GenBank/DDBJ whole genome shotgun (WGS) entry which is preliminary data.</text>
</comment>
<dbReference type="PANTHER" id="PTHR43413">
    <property type="entry name" value="TRANSCRIPTIONAL REGULATOR, ASNC FAMILY"/>
    <property type="match status" value="1"/>
</dbReference>
<organism evidence="2">
    <name type="scientific">Archaeoglobus fulgidus</name>
    <dbReference type="NCBI Taxonomy" id="2234"/>
    <lineage>
        <taxon>Archaea</taxon>
        <taxon>Methanobacteriati</taxon>
        <taxon>Methanobacteriota</taxon>
        <taxon>Archaeoglobi</taxon>
        <taxon>Archaeoglobales</taxon>
        <taxon>Archaeoglobaceae</taxon>
        <taxon>Archaeoglobus</taxon>
    </lineage>
</organism>
<proteinExistence type="predicted"/>
<dbReference type="PANTHER" id="PTHR43413:SF1">
    <property type="entry name" value="SIROHEME DECARBOXYLASE NIRL SUBUNIT"/>
    <property type="match status" value="1"/>
</dbReference>
<protein>
    <submittedName>
        <fullName evidence="2">Lrp/AsnC family transcriptional regulator</fullName>
    </submittedName>
</protein>
<dbReference type="InterPro" id="IPR050684">
    <property type="entry name" value="HTH-Siroheme_Decarb"/>
</dbReference>
<name>A0A7J2TGY3_ARCFL</name>
<dbReference type="Pfam" id="PF17805">
    <property type="entry name" value="AsnC_trans_reg2"/>
    <property type="match status" value="2"/>
</dbReference>
<dbReference type="AlphaFoldDB" id="A0A7J2TGY3"/>
<accession>A0A7J2TGY3</accession>
<evidence type="ECO:0000259" key="1">
    <source>
        <dbReference type="Pfam" id="PF17805"/>
    </source>
</evidence>
<evidence type="ECO:0000313" key="2">
    <source>
        <dbReference type="EMBL" id="HEH34598.1"/>
    </source>
</evidence>
<dbReference type="EMBL" id="DSLA01000008">
    <property type="protein sequence ID" value="HEH34598.1"/>
    <property type="molecule type" value="Genomic_DNA"/>
</dbReference>
<feature type="domain" description="Siroheme decarboxylase AsnC-like ligand binding" evidence="1">
    <location>
        <begin position="66"/>
        <end position="138"/>
    </location>
</feature>
<dbReference type="Gene3D" id="3.30.70.3460">
    <property type="match status" value="2"/>
</dbReference>
<gene>
    <name evidence="2" type="ORF">ENP88_00270</name>
</gene>
<reference evidence="2" key="1">
    <citation type="journal article" date="2020" name="mSystems">
        <title>Genome- and Community-Level Interaction Insights into Carbon Utilization and Element Cycling Functions of Hydrothermarchaeota in Hydrothermal Sediment.</title>
        <authorList>
            <person name="Zhou Z."/>
            <person name="Liu Y."/>
            <person name="Xu W."/>
            <person name="Pan J."/>
            <person name="Luo Z.H."/>
            <person name="Li M."/>
        </authorList>
    </citation>
    <scope>NUCLEOTIDE SEQUENCE [LARGE SCALE GENOMIC DNA]</scope>
    <source>
        <strain evidence="2">SpSt-26</strain>
    </source>
</reference>
<feature type="domain" description="Siroheme decarboxylase AsnC-like ligand binding" evidence="1">
    <location>
        <begin position="220"/>
        <end position="302"/>
    </location>
</feature>